<dbReference type="Proteomes" id="UP000555564">
    <property type="component" value="Unassembled WGS sequence"/>
</dbReference>
<protein>
    <recommendedName>
        <fullName evidence="3">XRE family transcriptional regulator</fullName>
    </recommendedName>
</protein>
<organism evidence="1 2">
    <name type="scientific">Sphaerisporangium rubeum</name>
    <dbReference type="NCBI Taxonomy" id="321317"/>
    <lineage>
        <taxon>Bacteria</taxon>
        <taxon>Bacillati</taxon>
        <taxon>Actinomycetota</taxon>
        <taxon>Actinomycetes</taxon>
        <taxon>Streptosporangiales</taxon>
        <taxon>Streptosporangiaceae</taxon>
        <taxon>Sphaerisporangium</taxon>
    </lineage>
</organism>
<reference evidence="1 2" key="1">
    <citation type="submission" date="2020-08" db="EMBL/GenBank/DDBJ databases">
        <title>Sequencing the genomes of 1000 actinobacteria strains.</title>
        <authorList>
            <person name="Klenk H.-P."/>
        </authorList>
    </citation>
    <scope>NUCLEOTIDE SEQUENCE [LARGE SCALE GENOMIC DNA]</scope>
    <source>
        <strain evidence="1 2">DSM 44936</strain>
    </source>
</reference>
<comment type="caution">
    <text evidence="1">The sequence shown here is derived from an EMBL/GenBank/DDBJ whole genome shotgun (WGS) entry which is preliminary data.</text>
</comment>
<accession>A0A7X0M8C1</accession>
<proteinExistence type="predicted"/>
<dbReference type="RefSeq" id="WP_184985193.1">
    <property type="nucleotide sequence ID" value="NZ_BAAALO010000019.1"/>
</dbReference>
<keyword evidence="2" id="KW-1185">Reference proteome</keyword>
<gene>
    <name evidence="1" type="ORF">BJ992_005114</name>
</gene>
<evidence type="ECO:0000313" key="2">
    <source>
        <dbReference type="Proteomes" id="UP000555564"/>
    </source>
</evidence>
<evidence type="ECO:0000313" key="1">
    <source>
        <dbReference type="EMBL" id="MBB6475683.1"/>
    </source>
</evidence>
<dbReference type="EMBL" id="JACHIU010000001">
    <property type="protein sequence ID" value="MBB6475683.1"/>
    <property type="molecule type" value="Genomic_DNA"/>
</dbReference>
<evidence type="ECO:0008006" key="3">
    <source>
        <dbReference type="Google" id="ProtNLM"/>
    </source>
</evidence>
<name>A0A7X0M8C1_9ACTN</name>
<dbReference type="AlphaFoldDB" id="A0A7X0M8C1"/>
<sequence>MSGRLTLLKALLMKRHQVTHRAFCLEYDKAARSIDRSLVGSSPSKEAFNRWLNGRVRTKPHSDHCRVLERMFPGHTVAELLAPYDPGTNDPSTRDTRPNLQEATTNRREVFHLGAATMALGLTESLTRGPDLLEQVLDTRNVSEGRLTYLEDAADRLGERVVKTPPTDSLSTTLVHLGSIRELLAHRQPIEVQRRLVRVGAKLSLVIGEIMFCANQWPSARRWYTSAARAAEEAGDRYLADIALASAAYLPTYSADPQGVLSHVMPRLESATNATPAIAWMWGFAAMAHAALGDRAAFERTNHKSRVTLERCAADMLRPGIFSFQPEKQAFYEARGWADLGEAVGAEDAATRALVAFDPALTSNPALVRFSYATALAKAGQVEQACHIASAAIHDPHTFPTMAVVLRAHEFDALLTRAAAPPTIQWREALAGLRSPDFAVAPHRNG</sequence>